<dbReference type="SUPFAM" id="SSF52172">
    <property type="entry name" value="CheY-like"/>
    <property type="match status" value="1"/>
</dbReference>
<sequence length="134" mass="14906">MKETVWMVDDDADVREALRMLLTLLGYDVVEFKEAREVAAAIQTGQKPKILLLDINLPGVSGVQFLPVLRGLPGWKYITIIMVSAESAGESVELAIRQGADGYVFKPVTYDELRMAIQNAQGRRKIKTGELDLK</sequence>
<dbReference type="STRING" id="1134406.ADN00_14525"/>
<evidence type="ECO:0000313" key="4">
    <source>
        <dbReference type="EMBL" id="KPL73556.1"/>
    </source>
</evidence>
<dbReference type="PANTHER" id="PTHR44591">
    <property type="entry name" value="STRESS RESPONSE REGULATOR PROTEIN 1"/>
    <property type="match status" value="1"/>
</dbReference>
<dbReference type="InterPro" id="IPR001789">
    <property type="entry name" value="Sig_transdc_resp-reg_receiver"/>
</dbReference>
<name>A0A0P6XNF3_9CHLR</name>
<evidence type="ECO:0000256" key="1">
    <source>
        <dbReference type="ARBA" id="ARBA00022553"/>
    </source>
</evidence>
<protein>
    <recommendedName>
        <fullName evidence="3">Response regulatory domain-containing protein</fullName>
    </recommendedName>
</protein>
<dbReference type="SMART" id="SM00448">
    <property type="entry name" value="REC"/>
    <property type="match status" value="1"/>
</dbReference>
<dbReference type="InterPro" id="IPR050595">
    <property type="entry name" value="Bact_response_regulator"/>
</dbReference>
<comment type="caution">
    <text evidence="4">The sequence shown here is derived from an EMBL/GenBank/DDBJ whole genome shotgun (WGS) entry which is preliminary data.</text>
</comment>
<dbReference type="GO" id="GO:0000160">
    <property type="term" value="P:phosphorelay signal transduction system"/>
    <property type="evidence" value="ECO:0007669"/>
    <property type="project" value="InterPro"/>
</dbReference>
<dbReference type="CDD" id="cd00156">
    <property type="entry name" value="REC"/>
    <property type="match status" value="1"/>
</dbReference>
<evidence type="ECO:0000259" key="3">
    <source>
        <dbReference type="PROSITE" id="PS50110"/>
    </source>
</evidence>
<dbReference type="PANTHER" id="PTHR44591:SF3">
    <property type="entry name" value="RESPONSE REGULATORY DOMAIN-CONTAINING PROTEIN"/>
    <property type="match status" value="1"/>
</dbReference>
<evidence type="ECO:0000256" key="2">
    <source>
        <dbReference type="PROSITE-ProRule" id="PRU00169"/>
    </source>
</evidence>
<feature type="modified residue" description="4-aspartylphosphate" evidence="2">
    <location>
        <position position="54"/>
    </location>
</feature>
<dbReference type="Gene3D" id="3.40.50.2300">
    <property type="match status" value="1"/>
</dbReference>
<keyword evidence="5" id="KW-1185">Reference proteome</keyword>
<gene>
    <name evidence="4" type="ORF">ADN00_14525</name>
</gene>
<evidence type="ECO:0000313" key="5">
    <source>
        <dbReference type="Proteomes" id="UP000050417"/>
    </source>
</evidence>
<dbReference type="Pfam" id="PF00072">
    <property type="entry name" value="Response_reg"/>
    <property type="match status" value="1"/>
</dbReference>
<feature type="domain" description="Response regulatory" evidence="3">
    <location>
        <begin position="4"/>
        <end position="121"/>
    </location>
</feature>
<keyword evidence="1 2" id="KW-0597">Phosphoprotein</keyword>
<accession>A0A0P6XNF3</accession>
<dbReference type="Proteomes" id="UP000050417">
    <property type="component" value="Unassembled WGS sequence"/>
</dbReference>
<organism evidence="4 5">
    <name type="scientific">Ornatilinea apprima</name>
    <dbReference type="NCBI Taxonomy" id="1134406"/>
    <lineage>
        <taxon>Bacteria</taxon>
        <taxon>Bacillati</taxon>
        <taxon>Chloroflexota</taxon>
        <taxon>Anaerolineae</taxon>
        <taxon>Anaerolineales</taxon>
        <taxon>Anaerolineaceae</taxon>
        <taxon>Ornatilinea</taxon>
    </lineage>
</organism>
<dbReference type="EMBL" id="LGCL01000035">
    <property type="protein sequence ID" value="KPL73556.1"/>
    <property type="molecule type" value="Genomic_DNA"/>
</dbReference>
<dbReference type="RefSeq" id="WP_075063754.1">
    <property type="nucleotide sequence ID" value="NZ_LGCL01000035.1"/>
</dbReference>
<dbReference type="AlphaFoldDB" id="A0A0P6XNF3"/>
<proteinExistence type="predicted"/>
<dbReference type="InterPro" id="IPR011006">
    <property type="entry name" value="CheY-like_superfamily"/>
</dbReference>
<reference evidence="4 5" key="1">
    <citation type="submission" date="2015-07" db="EMBL/GenBank/DDBJ databases">
        <title>Genome sequence of Ornatilinea apprima DSM 23815.</title>
        <authorList>
            <person name="Hemp J."/>
            <person name="Ward L.M."/>
            <person name="Pace L.A."/>
            <person name="Fischer W.W."/>
        </authorList>
    </citation>
    <scope>NUCLEOTIDE SEQUENCE [LARGE SCALE GENOMIC DNA]</scope>
    <source>
        <strain evidence="4 5">P3M-1</strain>
    </source>
</reference>
<dbReference type="OrthoDB" id="9808843at2"/>
<dbReference type="PROSITE" id="PS50110">
    <property type="entry name" value="RESPONSE_REGULATORY"/>
    <property type="match status" value="1"/>
</dbReference>